<feature type="transmembrane region" description="Helical" evidence="2">
    <location>
        <begin position="161"/>
        <end position="182"/>
    </location>
</feature>
<dbReference type="PANTHER" id="PTHR35337">
    <property type="entry name" value="SLR1478 PROTEIN"/>
    <property type="match status" value="1"/>
</dbReference>
<dbReference type="RefSeq" id="WP_316559685.1">
    <property type="nucleotide sequence ID" value="NZ_CP131062.1"/>
</dbReference>
<dbReference type="PANTHER" id="PTHR35337:SF1">
    <property type="entry name" value="SLR1478 PROTEIN"/>
    <property type="match status" value="1"/>
</dbReference>
<evidence type="ECO:0008006" key="5">
    <source>
        <dbReference type="Google" id="ProtNLM"/>
    </source>
</evidence>
<reference evidence="3 4" key="1">
    <citation type="submission" date="2023-07" db="EMBL/GenBank/DDBJ databases">
        <title>Closed genome sequence of Methanimicrococcus sp. Es2.</title>
        <authorList>
            <person name="Protasov E."/>
            <person name="Platt K."/>
            <person name="Reeh H."/>
            <person name="Poehlein A."/>
            <person name="Daniel R."/>
            <person name="Brune A."/>
        </authorList>
    </citation>
    <scope>NUCLEOTIDE SEQUENCE [LARGE SCALE GENOMIC DNA]</scope>
    <source>
        <strain evidence="3 4">Es2</strain>
    </source>
</reference>
<feature type="transmembrane region" description="Helical" evidence="2">
    <location>
        <begin position="188"/>
        <end position="209"/>
    </location>
</feature>
<dbReference type="GeneID" id="85196766"/>
<keyword evidence="2" id="KW-0812">Transmembrane</keyword>
<dbReference type="AlphaFoldDB" id="A0AA97A7J0"/>
<organism evidence="3 4">
    <name type="scientific">Methanimicrococcus stummii</name>
    <dbReference type="NCBI Taxonomy" id="3028294"/>
    <lineage>
        <taxon>Archaea</taxon>
        <taxon>Methanobacteriati</taxon>
        <taxon>Methanobacteriota</taxon>
        <taxon>Stenosarchaea group</taxon>
        <taxon>Methanomicrobia</taxon>
        <taxon>Methanosarcinales</taxon>
        <taxon>Methanosarcinaceae</taxon>
        <taxon>Methanimicrococcus</taxon>
    </lineage>
</organism>
<name>A0AA97A7J0_9EURY</name>
<keyword evidence="2" id="KW-0472">Membrane</keyword>
<accession>A0AA97A7J0</accession>
<feature type="compositionally biased region" description="Polar residues" evidence="1">
    <location>
        <begin position="1"/>
        <end position="22"/>
    </location>
</feature>
<feature type="transmembrane region" description="Helical" evidence="2">
    <location>
        <begin position="253"/>
        <end position="281"/>
    </location>
</feature>
<feature type="region of interest" description="Disordered" evidence="1">
    <location>
        <begin position="1"/>
        <end position="42"/>
    </location>
</feature>
<proteinExistence type="predicted"/>
<protein>
    <recommendedName>
        <fullName evidence="5">Stage II sporulation protein M</fullName>
    </recommendedName>
</protein>
<keyword evidence="4" id="KW-1185">Reference proteome</keyword>
<evidence type="ECO:0000313" key="3">
    <source>
        <dbReference type="EMBL" id="WNY28133.1"/>
    </source>
</evidence>
<gene>
    <name evidence="3" type="ORF">MmiEs2_03150</name>
</gene>
<dbReference type="KEGG" id="mees:MmiEs2_03150"/>
<feature type="transmembrane region" description="Helical" evidence="2">
    <location>
        <begin position="216"/>
        <end position="241"/>
    </location>
</feature>
<feature type="transmembrane region" description="Helical" evidence="2">
    <location>
        <begin position="108"/>
        <end position="141"/>
    </location>
</feature>
<sequence>MSTNPNPENISENNAFESEIQTQSDQKSESADSSLSSHSKRHLKAKPKVAPMYQFLSRVSGPLFWAFFIFMIFIFACYAVYFMYAVFAPLSPQFFSNTLQFLASLPNAVQLLISLFILLHLPIAVFLAFLNFAVSFASCYYSKKSPKDYFVSFFSTVKKPVLWITVLFFVFIVVGYVAGYFYPEIFEALFQFGGLPEEGSVMTLLFIFFNNIRIIFMLLFLGILFGILPVSIIIVNGFTIGLVAESTIKHEGILFLLIGLLPHSIIEIPTILLSAGIGLVLGINAAKSALGRFSFSNFKEAFIGATWFFFLIAVPLLFVAAAVEVYVTAPLLGVVF</sequence>
<dbReference type="EMBL" id="CP131062">
    <property type="protein sequence ID" value="WNY28133.1"/>
    <property type="molecule type" value="Genomic_DNA"/>
</dbReference>
<feature type="transmembrane region" description="Helical" evidence="2">
    <location>
        <begin position="63"/>
        <end position="88"/>
    </location>
</feature>
<evidence type="ECO:0000313" key="4">
    <source>
        <dbReference type="Proteomes" id="UP001302662"/>
    </source>
</evidence>
<dbReference type="Pfam" id="PF01944">
    <property type="entry name" value="SpoIIM"/>
    <property type="match status" value="1"/>
</dbReference>
<dbReference type="InterPro" id="IPR002798">
    <property type="entry name" value="SpoIIM-like"/>
</dbReference>
<keyword evidence="2" id="KW-1133">Transmembrane helix</keyword>
<feature type="transmembrane region" description="Helical" evidence="2">
    <location>
        <begin position="302"/>
        <end position="327"/>
    </location>
</feature>
<evidence type="ECO:0000256" key="2">
    <source>
        <dbReference type="SAM" id="Phobius"/>
    </source>
</evidence>
<evidence type="ECO:0000256" key="1">
    <source>
        <dbReference type="SAM" id="MobiDB-lite"/>
    </source>
</evidence>
<dbReference type="Proteomes" id="UP001302662">
    <property type="component" value="Chromosome"/>
</dbReference>